<dbReference type="CDD" id="cd00118">
    <property type="entry name" value="LysM"/>
    <property type="match status" value="1"/>
</dbReference>
<evidence type="ECO:0000313" key="4">
    <source>
        <dbReference type="Proteomes" id="UP000831787"/>
    </source>
</evidence>
<reference evidence="3 4" key="1">
    <citation type="submission" date="2022-04" db="EMBL/GenBank/DDBJ databases">
        <title>Halobacillus sp. isolated from saltern.</title>
        <authorList>
            <person name="Won M."/>
            <person name="Lee C.-M."/>
            <person name="Woen H.-Y."/>
            <person name="Kwon S.-W."/>
        </authorList>
    </citation>
    <scope>NUCLEOTIDE SEQUENCE [LARGE SCALE GENOMIC DNA]</scope>
    <source>
        <strain evidence="3 4">SSBR10-3</strain>
    </source>
</reference>
<feature type="compositionally biased region" description="Basic and acidic residues" evidence="1">
    <location>
        <begin position="148"/>
        <end position="168"/>
    </location>
</feature>
<feature type="region of interest" description="Disordered" evidence="1">
    <location>
        <begin position="142"/>
        <end position="172"/>
    </location>
</feature>
<dbReference type="InterPro" id="IPR014248">
    <property type="entry name" value="Spore_coat_assembly_SafA"/>
</dbReference>
<protein>
    <submittedName>
        <fullName evidence="3">SafA/ExsA family spore coat assembly protein</fullName>
    </submittedName>
</protein>
<dbReference type="Proteomes" id="UP000831787">
    <property type="component" value="Chromosome"/>
</dbReference>
<evidence type="ECO:0000259" key="2">
    <source>
        <dbReference type="PROSITE" id="PS51782"/>
    </source>
</evidence>
<evidence type="ECO:0000256" key="1">
    <source>
        <dbReference type="SAM" id="MobiDB-lite"/>
    </source>
</evidence>
<evidence type="ECO:0000313" key="3">
    <source>
        <dbReference type="EMBL" id="UOQ46262.1"/>
    </source>
</evidence>
<accession>A0ABY4ERD0</accession>
<keyword evidence="4" id="KW-1185">Reference proteome</keyword>
<dbReference type="Gene3D" id="3.10.350.10">
    <property type="entry name" value="LysM domain"/>
    <property type="match status" value="1"/>
</dbReference>
<dbReference type="InterPro" id="IPR018392">
    <property type="entry name" value="LysM"/>
</dbReference>
<dbReference type="Pfam" id="PF01476">
    <property type="entry name" value="LysM"/>
    <property type="match status" value="1"/>
</dbReference>
<dbReference type="RefSeq" id="WP_244713353.1">
    <property type="nucleotide sequence ID" value="NZ_CP095073.1"/>
</dbReference>
<dbReference type="PANTHER" id="PTHR33734">
    <property type="entry name" value="LYSM DOMAIN-CONTAINING GPI-ANCHORED PROTEIN 2"/>
    <property type="match status" value="1"/>
</dbReference>
<feature type="region of interest" description="Disordered" evidence="1">
    <location>
        <begin position="303"/>
        <end position="333"/>
    </location>
</feature>
<dbReference type="InterPro" id="IPR036779">
    <property type="entry name" value="LysM_dom_sf"/>
</dbReference>
<proteinExistence type="predicted"/>
<name>A0ABY4ERD0_9BACI</name>
<dbReference type="SUPFAM" id="SSF54106">
    <property type="entry name" value="LysM domain"/>
    <property type="match status" value="1"/>
</dbReference>
<feature type="region of interest" description="Disordered" evidence="1">
    <location>
        <begin position="56"/>
        <end position="107"/>
    </location>
</feature>
<sequence>MRIHIVQKGDTLWNIAKKYGVNFEELKAVNTQLSNPDMIMPGMKIKVPQGTKQVKKEAPKKMPTQHPYKDTSPKPIPVIKEDEKVKEKPMQPVKEKPMQPVKEKPMQPMQPMQPIMPQFNIPVQMPMMEQQLQNYYTTFNLPPMPKAPEPKAKEAKKEKKEEPKKEAPVEAANTAPQEYYQPMQYYPPAQPQLVHSDFYCCPPYPVMMPAHMPMHPQGQMPWQGEDWESPSSAYMHAQMPPNCGCGDDGQQNPGMMGYGPQFYPGMHGAMPQGQQGPMAGGYGQQWPMGGYGQQAPMGNWNMPQSMGNWNQQQPPMGNWNPQQPWRGDDVDED</sequence>
<feature type="domain" description="LysM" evidence="2">
    <location>
        <begin position="2"/>
        <end position="47"/>
    </location>
</feature>
<dbReference type="EMBL" id="CP095073">
    <property type="protein sequence ID" value="UOQ46262.1"/>
    <property type="molecule type" value="Genomic_DNA"/>
</dbReference>
<feature type="compositionally biased region" description="Basic and acidic residues" evidence="1">
    <location>
        <begin position="79"/>
        <end position="105"/>
    </location>
</feature>
<organism evidence="3 4">
    <name type="scientific">Halobacillus salinarum</name>
    <dbReference type="NCBI Taxonomy" id="2932257"/>
    <lineage>
        <taxon>Bacteria</taxon>
        <taxon>Bacillati</taxon>
        <taxon>Bacillota</taxon>
        <taxon>Bacilli</taxon>
        <taxon>Bacillales</taxon>
        <taxon>Bacillaceae</taxon>
        <taxon>Halobacillus</taxon>
    </lineage>
</organism>
<dbReference type="SMART" id="SM00257">
    <property type="entry name" value="LysM"/>
    <property type="match status" value="1"/>
</dbReference>
<gene>
    <name evidence="3" type="primary">safA</name>
    <name evidence="3" type="ORF">MUN89_10315</name>
</gene>
<feature type="compositionally biased region" description="Polar residues" evidence="1">
    <location>
        <begin position="303"/>
        <end position="323"/>
    </location>
</feature>
<dbReference type="PROSITE" id="PS51782">
    <property type="entry name" value="LYSM"/>
    <property type="match status" value="1"/>
</dbReference>
<dbReference type="NCBIfam" id="TIGR02899">
    <property type="entry name" value="spore_safA"/>
    <property type="match status" value="1"/>
</dbReference>
<dbReference type="PANTHER" id="PTHR33734:SF34">
    <property type="entry name" value="SPOIVD-ASSOCIATED FACTOR A"/>
    <property type="match status" value="1"/>
</dbReference>